<reference evidence="1" key="1">
    <citation type="submission" date="2020-11" db="EMBL/GenBank/DDBJ databases">
        <authorList>
            <person name="Tran Van P."/>
        </authorList>
    </citation>
    <scope>NUCLEOTIDE SEQUENCE</scope>
</reference>
<proteinExistence type="predicted"/>
<accession>A0A7R8WHQ1</accession>
<protein>
    <submittedName>
        <fullName evidence="1">Uncharacterized protein</fullName>
    </submittedName>
</protein>
<organism evidence="1">
    <name type="scientific">Cyprideis torosa</name>
    <dbReference type="NCBI Taxonomy" id="163714"/>
    <lineage>
        <taxon>Eukaryota</taxon>
        <taxon>Metazoa</taxon>
        <taxon>Ecdysozoa</taxon>
        <taxon>Arthropoda</taxon>
        <taxon>Crustacea</taxon>
        <taxon>Oligostraca</taxon>
        <taxon>Ostracoda</taxon>
        <taxon>Podocopa</taxon>
        <taxon>Podocopida</taxon>
        <taxon>Cytherocopina</taxon>
        <taxon>Cytheroidea</taxon>
        <taxon>Cytherideidae</taxon>
        <taxon>Cyprideis</taxon>
    </lineage>
</organism>
<name>A0A7R8WHQ1_9CRUS</name>
<dbReference type="EMBL" id="OB662028">
    <property type="protein sequence ID" value="CAD7229368.1"/>
    <property type="molecule type" value="Genomic_DNA"/>
</dbReference>
<dbReference type="AlphaFoldDB" id="A0A7R8WHQ1"/>
<sequence>MQENSTETPPSFPNNQPLLVVPLSLRNALCPGKHFPFPYNWPGPVVPLSHSPLRPGNSFHIPLCPVCPREDFKMKFLICLILVILSSTPELKSASPLVYGSEFFLLGSLPIQETPPSFPNNQPLLVVPLSLRNALCPGKHFPFPYNWPGPVVPFRTALCAQ</sequence>
<gene>
    <name evidence="1" type="ORF">CTOB1V02_LOCUS7240</name>
</gene>
<evidence type="ECO:0000313" key="1">
    <source>
        <dbReference type="EMBL" id="CAD7229368.1"/>
    </source>
</evidence>
<feature type="non-terminal residue" evidence="1">
    <location>
        <position position="161"/>
    </location>
</feature>